<proteinExistence type="predicted"/>
<evidence type="ECO:0000313" key="2">
    <source>
        <dbReference type="EMBL" id="KAK4210399.1"/>
    </source>
</evidence>
<keyword evidence="3" id="KW-1185">Reference proteome</keyword>
<comment type="caution">
    <text evidence="2">The sequence shown here is derived from an EMBL/GenBank/DDBJ whole genome shotgun (WGS) entry which is preliminary data.</text>
</comment>
<dbReference type="Proteomes" id="UP001301769">
    <property type="component" value="Unassembled WGS sequence"/>
</dbReference>
<keyword evidence="1" id="KW-0732">Signal</keyword>
<reference evidence="2" key="1">
    <citation type="journal article" date="2023" name="Mol. Phylogenet. Evol.">
        <title>Genome-scale phylogeny and comparative genomics of the fungal order Sordariales.</title>
        <authorList>
            <person name="Hensen N."/>
            <person name="Bonometti L."/>
            <person name="Westerberg I."/>
            <person name="Brannstrom I.O."/>
            <person name="Guillou S."/>
            <person name="Cros-Aarteil S."/>
            <person name="Calhoun S."/>
            <person name="Haridas S."/>
            <person name="Kuo A."/>
            <person name="Mondo S."/>
            <person name="Pangilinan J."/>
            <person name="Riley R."/>
            <person name="LaButti K."/>
            <person name="Andreopoulos B."/>
            <person name="Lipzen A."/>
            <person name="Chen C."/>
            <person name="Yan M."/>
            <person name="Daum C."/>
            <person name="Ng V."/>
            <person name="Clum A."/>
            <person name="Steindorff A."/>
            <person name="Ohm R.A."/>
            <person name="Martin F."/>
            <person name="Silar P."/>
            <person name="Natvig D.O."/>
            <person name="Lalanne C."/>
            <person name="Gautier V."/>
            <person name="Ament-Velasquez S.L."/>
            <person name="Kruys A."/>
            <person name="Hutchinson M.I."/>
            <person name="Powell A.J."/>
            <person name="Barry K."/>
            <person name="Miller A.N."/>
            <person name="Grigoriev I.V."/>
            <person name="Debuchy R."/>
            <person name="Gladieux P."/>
            <person name="Hiltunen Thoren M."/>
            <person name="Johannesson H."/>
        </authorList>
    </citation>
    <scope>NUCLEOTIDE SEQUENCE</scope>
    <source>
        <strain evidence="2">PSN293</strain>
    </source>
</reference>
<name>A0AAN7B4W6_9PEZI</name>
<feature type="chain" id="PRO_5043006495" evidence="1">
    <location>
        <begin position="19"/>
        <end position="74"/>
    </location>
</feature>
<accession>A0AAN7B4W6</accession>
<protein>
    <submittedName>
        <fullName evidence="2">Uncharacterized protein</fullName>
    </submittedName>
</protein>
<dbReference type="AlphaFoldDB" id="A0AAN7B4W6"/>
<sequence length="74" mass="8103">MRPFSFLLLSISIALAAAAPTTSTMNLTPRQEQTPADQPQDCFCDEKQCLVGPMCCRNGSCPPGTRYLRVPVKE</sequence>
<organism evidence="2 3">
    <name type="scientific">Rhypophila decipiens</name>
    <dbReference type="NCBI Taxonomy" id="261697"/>
    <lineage>
        <taxon>Eukaryota</taxon>
        <taxon>Fungi</taxon>
        <taxon>Dikarya</taxon>
        <taxon>Ascomycota</taxon>
        <taxon>Pezizomycotina</taxon>
        <taxon>Sordariomycetes</taxon>
        <taxon>Sordariomycetidae</taxon>
        <taxon>Sordariales</taxon>
        <taxon>Naviculisporaceae</taxon>
        <taxon>Rhypophila</taxon>
    </lineage>
</organism>
<evidence type="ECO:0000313" key="3">
    <source>
        <dbReference type="Proteomes" id="UP001301769"/>
    </source>
</evidence>
<feature type="signal peptide" evidence="1">
    <location>
        <begin position="1"/>
        <end position="18"/>
    </location>
</feature>
<gene>
    <name evidence="2" type="ORF">QBC37DRAFT_35489</name>
</gene>
<reference evidence="2" key="2">
    <citation type="submission" date="2023-05" db="EMBL/GenBank/DDBJ databases">
        <authorList>
            <consortium name="Lawrence Berkeley National Laboratory"/>
            <person name="Steindorff A."/>
            <person name="Hensen N."/>
            <person name="Bonometti L."/>
            <person name="Westerberg I."/>
            <person name="Brannstrom I.O."/>
            <person name="Guillou S."/>
            <person name="Cros-Aarteil S."/>
            <person name="Calhoun S."/>
            <person name="Haridas S."/>
            <person name="Kuo A."/>
            <person name="Mondo S."/>
            <person name="Pangilinan J."/>
            <person name="Riley R."/>
            <person name="Labutti K."/>
            <person name="Andreopoulos B."/>
            <person name="Lipzen A."/>
            <person name="Chen C."/>
            <person name="Yanf M."/>
            <person name="Daum C."/>
            <person name="Ng V."/>
            <person name="Clum A."/>
            <person name="Ohm R."/>
            <person name="Martin F."/>
            <person name="Silar P."/>
            <person name="Natvig D."/>
            <person name="Lalanne C."/>
            <person name="Gautier V."/>
            <person name="Ament-Velasquez S.L."/>
            <person name="Kruys A."/>
            <person name="Hutchinson M.I."/>
            <person name="Powell A.J."/>
            <person name="Barry K."/>
            <person name="Miller A.N."/>
            <person name="Grigoriev I.V."/>
            <person name="Debuchy R."/>
            <person name="Gladieux P."/>
            <person name="Thoren M.H."/>
            <person name="Johannesson H."/>
        </authorList>
    </citation>
    <scope>NUCLEOTIDE SEQUENCE</scope>
    <source>
        <strain evidence="2">PSN293</strain>
    </source>
</reference>
<dbReference type="EMBL" id="MU858176">
    <property type="protein sequence ID" value="KAK4210399.1"/>
    <property type="molecule type" value="Genomic_DNA"/>
</dbReference>
<evidence type="ECO:0000256" key="1">
    <source>
        <dbReference type="SAM" id="SignalP"/>
    </source>
</evidence>